<comment type="caution">
    <text evidence="1">The sequence shown here is derived from an EMBL/GenBank/DDBJ whole genome shotgun (WGS) entry which is preliminary data.</text>
</comment>
<dbReference type="Gene3D" id="2.60.120.200">
    <property type="match status" value="1"/>
</dbReference>
<name>A0A3E5EC04_9BACT</name>
<dbReference type="InterPro" id="IPR009784">
    <property type="entry name" value="DUF1349"/>
</dbReference>
<proteinExistence type="predicted"/>
<dbReference type="RefSeq" id="WP_117586096.1">
    <property type="nucleotide sequence ID" value="NZ_QRVA01000008.1"/>
</dbReference>
<dbReference type="GO" id="GO:0005975">
    <property type="term" value="P:carbohydrate metabolic process"/>
    <property type="evidence" value="ECO:0007669"/>
    <property type="project" value="UniProtKB-ARBA"/>
</dbReference>
<sequence>MRKLVFIAIIASLAMTGCTQKESEKKEGSSDKKVLTENVKLATCNINVGGIRFTKSKNGGENGITLLGDTLKFVAGPQTDYFRSPDGSVVNSSAVIFTEVDNTKPFTFTAKVQPNFTKTGTYSAGVLYAYENDTHYQKLCFEQDEYGVHRVVSVRTIGTSDDNNHQAIIGRYVYMRLSSDGTTLGSYFSEDGNIWHMARLYKNDFPKKLLLGLSSQSPKDDAHTCYFTEVSLKQEAVANFRIGKLDGE</sequence>
<dbReference type="Proteomes" id="UP000283872">
    <property type="component" value="Unassembled WGS sequence"/>
</dbReference>
<evidence type="ECO:0000313" key="1">
    <source>
        <dbReference type="EMBL" id="RGS17214.1"/>
    </source>
</evidence>
<gene>
    <name evidence="1" type="ORF">DWY11_05175</name>
</gene>
<dbReference type="EMBL" id="QRVA01000008">
    <property type="protein sequence ID" value="RGS17214.1"/>
    <property type="molecule type" value="Genomic_DNA"/>
</dbReference>
<dbReference type="AlphaFoldDB" id="A0A3E5EC04"/>
<dbReference type="Pfam" id="PF07081">
    <property type="entry name" value="DUF1349"/>
    <property type="match status" value="1"/>
</dbReference>
<dbReference type="PROSITE" id="PS51257">
    <property type="entry name" value="PROKAR_LIPOPROTEIN"/>
    <property type="match status" value="1"/>
</dbReference>
<dbReference type="InterPro" id="IPR013320">
    <property type="entry name" value="ConA-like_dom_sf"/>
</dbReference>
<dbReference type="GO" id="GO:0004553">
    <property type="term" value="F:hydrolase activity, hydrolyzing O-glycosyl compounds"/>
    <property type="evidence" value="ECO:0007669"/>
    <property type="project" value="UniProtKB-ARBA"/>
</dbReference>
<accession>A0A3E5EC04</accession>
<evidence type="ECO:0000313" key="2">
    <source>
        <dbReference type="Proteomes" id="UP000283872"/>
    </source>
</evidence>
<organism evidence="1 2">
    <name type="scientific">Segatella copri</name>
    <dbReference type="NCBI Taxonomy" id="165179"/>
    <lineage>
        <taxon>Bacteria</taxon>
        <taxon>Pseudomonadati</taxon>
        <taxon>Bacteroidota</taxon>
        <taxon>Bacteroidia</taxon>
        <taxon>Bacteroidales</taxon>
        <taxon>Prevotellaceae</taxon>
        <taxon>Segatella</taxon>
    </lineage>
</organism>
<reference evidence="1 2" key="1">
    <citation type="submission" date="2018-08" db="EMBL/GenBank/DDBJ databases">
        <title>A genome reference for cultivated species of the human gut microbiota.</title>
        <authorList>
            <person name="Zou Y."/>
            <person name="Xue W."/>
            <person name="Luo G."/>
        </authorList>
    </citation>
    <scope>NUCLEOTIDE SEQUENCE [LARGE SCALE GENOMIC DNA]</scope>
    <source>
        <strain evidence="1 2">AF24-12</strain>
    </source>
</reference>
<dbReference type="SUPFAM" id="SSF49899">
    <property type="entry name" value="Concanavalin A-like lectins/glucanases"/>
    <property type="match status" value="1"/>
</dbReference>
<protein>
    <submittedName>
        <fullName evidence="1">DUF1349 domain-containing protein</fullName>
    </submittedName>
</protein>